<dbReference type="STRING" id="1332264.BW730_06655"/>
<evidence type="ECO:0000256" key="8">
    <source>
        <dbReference type="ARBA" id="ARBA00022741"/>
    </source>
</evidence>
<comment type="subcellular location">
    <subcellularLocation>
        <location evidence="1">Cytoplasm</location>
    </subcellularLocation>
</comment>
<dbReference type="InterPro" id="IPR017945">
    <property type="entry name" value="DHBP_synth_RibB-like_a/b_dom"/>
</dbReference>
<dbReference type="PANTHER" id="PTHR17490:SF16">
    <property type="entry name" value="THREONYLCARBAMOYL-AMP SYNTHASE"/>
    <property type="match status" value="1"/>
</dbReference>
<dbReference type="GO" id="GO:0000049">
    <property type="term" value="F:tRNA binding"/>
    <property type="evidence" value="ECO:0007669"/>
    <property type="project" value="TreeGrafter"/>
</dbReference>
<keyword evidence="7" id="KW-0548">Nucleotidyltransferase</keyword>
<evidence type="ECO:0000256" key="7">
    <source>
        <dbReference type="ARBA" id="ARBA00022695"/>
    </source>
</evidence>
<evidence type="ECO:0000256" key="12">
    <source>
        <dbReference type="SAM" id="MobiDB-lite"/>
    </source>
</evidence>
<evidence type="ECO:0000256" key="3">
    <source>
        <dbReference type="ARBA" id="ARBA00012584"/>
    </source>
</evidence>
<keyword evidence="6" id="KW-0819">tRNA processing</keyword>
<organism evidence="14 15">
    <name type="scientific">Tessaracoccus aquimaris</name>
    <dbReference type="NCBI Taxonomy" id="1332264"/>
    <lineage>
        <taxon>Bacteria</taxon>
        <taxon>Bacillati</taxon>
        <taxon>Actinomycetota</taxon>
        <taxon>Actinomycetes</taxon>
        <taxon>Propionibacteriales</taxon>
        <taxon>Propionibacteriaceae</taxon>
        <taxon>Tessaracoccus</taxon>
    </lineage>
</organism>
<evidence type="ECO:0000256" key="2">
    <source>
        <dbReference type="ARBA" id="ARBA00007663"/>
    </source>
</evidence>
<protein>
    <recommendedName>
        <fullName evidence="10">L-threonylcarbamoyladenylate synthase</fullName>
        <ecNumber evidence="3">2.7.7.87</ecNumber>
    </recommendedName>
    <alternativeName>
        <fullName evidence="10">L-threonylcarbamoyladenylate synthase</fullName>
    </alternativeName>
</protein>
<dbReference type="GO" id="GO:0005524">
    <property type="term" value="F:ATP binding"/>
    <property type="evidence" value="ECO:0007669"/>
    <property type="project" value="UniProtKB-KW"/>
</dbReference>
<dbReference type="GO" id="GO:0008033">
    <property type="term" value="P:tRNA processing"/>
    <property type="evidence" value="ECO:0007669"/>
    <property type="project" value="UniProtKB-KW"/>
</dbReference>
<evidence type="ECO:0000256" key="1">
    <source>
        <dbReference type="ARBA" id="ARBA00004496"/>
    </source>
</evidence>
<evidence type="ECO:0000313" key="14">
    <source>
        <dbReference type="EMBL" id="AQP47231.1"/>
    </source>
</evidence>
<comment type="similarity">
    <text evidence="2">Belongs to the SUA5 family.</text>
</comment>
<evidence type="ECO:0000313" key="15">
    <source>
        <dbReference type="Proteomes" id="UP000188145"/>
    </source>
</evidence>
<evidence type="ECO:0000256" key="11">
    <source>
        <dbReference type="ARBA" id="ARBA00048366"/>
    </source>
</evidence>
<feature type="compositionally biased region" description="Basic and acidic residues" evidence="12">
    <location>
        <begin position="123"/>
        <end position="132"/>
    </location>
</feature>
<feature type="domain" description="YrdC-like" evidence="13">
    <location>
        <begin position="1"/>
        <end position="107"/>
    </location>
</feature>
<dbReference type="GO" id="GO:0003725">
    <property type="term" value="F:double-stranded RNA binding"/>
    <property type="evidence" value="ECO:0007669"/>
    <property type="project" value="InterPro"/>
</dbReference>
<dbReference type="GO" id="GO:0061710">
    <property type="term" value="F:L-threonylcarbamoyladenylate synthase"/>
    <property type="evidence" value="ECO:0007669"/>
    <property type="project" value="UniProtKB-EC"/>
</dbReference>
<evidence type="ECO:0000256" key="5">
    <source>
        <dbReference type="ARBA" id="ARBA00022679"/>
    </source>
</evidence>
<sequence length="212" mass="21304">MAGALTLVLKAQAKSGMDLGETQGTIAVRVPDHEGARTLLRRTGPLAVSSANVSGQPAGLTCEETLAQLGDRVAVYLDGGPVSGGVASTIVDFAATDEGKVLRLGAIPLETLREHAPSVVGLDEPKDERAEPTDQESDADAAAIEQGDGAMGGADADATVADAETPADAATDTGPAHEDHPDAADPADEANPSDESPTDATDADATDRIDGA</sequence>
<keyword evidence="4" id="KW-0963">Cytoplasm</keyword>
<keyword evidence="5" id="KW-0808">Transferase</keyword>
<accession>A0A1Q2CMA4</accession>
<evidence type="ECO:0000256" key="9">
    <source>
        <dbReference type="ARBA" id="ARBA00022840"/>
    </source>
</evidence>
<name>A0A1Q2CMA4_9ACTN</name>
<dbReference type="KEGG" id="tes:BW730_06655"/>
<dbReference type="InterPro" id="IPR050156">
    <property type="entry name" value="TC-AMP_synthase_SUA5"/>
</dbReference>
<dbReference type="EC" id="2.7.7.87" evidence="3"/>
<evidence type="ECO:0000256" key="4">
    <source>
        <dbReference type="ARBA" id="ARBA00022490"/>
    </source>
</evidence>
<dbReference type="InterPro" id="IPR006070">
    <property type="entry name" value="Sua5-like_dom"/>
</dbReference>
<dbReference type="GO" id="GO:0006450">
    <property type="term" value="P:regulation of translational fidelity"/>
    <property type="evidence" value="ECO:0007669"/>
    <property type="project" value="TreeGrafter"/>
</dbReference>
<dbReference type="SUPFAM" id="SSF55821">
    <property type="entry name" value="YrdC/RibB"/>
    <property type="match status" value="1"/>
</dbReference>
<keyword evidence="15" id="KW-1185">Reference proteome</keyword>
<keyword evidence="9" id="KW-0067">ATP-binding</keyword>
<dbReference type="EMBL" id="CP019606">
    <property type="protein sequence ID" value="AQP47231.1"/>
    <property type="molecule type" value="Genomic_DNA"/>
</dbReference>
<dbReference type="Proteomes" id="UP000188145">
    <property type="component" value="Chromosome"/>
</dbReference>
<proteinExistence type="inferred from homology"/>
<dbReference type="Pfam" id="PF01300">
    <property type="entry name" value="Sua5_yciO_yrdC"/>
    <property type="match status" value="1"/>
</dbReference>
<dbReference type="PANTHER" id="PTHR17490">
    <property type="entry name" value="SUA5"/>
    <property type="match status" value="1"/>
</dbReference>
<reference evidence="15" key="1">
    <citation type="submission" date="2017-02" db="EMBL/GenBank/DDBJ databases">
        <title>Tessaracoccus aquaemaris sp. nov., isolated from the intestine of a Korean rockfish, Sebastes schlegelii, in a marine aquaculture pond.</title>
        <authorList>
            <person name="Tak E.J."/>
            <person name="Bae J.-W."/>
        </authorList>
    </citation>
    <scope>NUCLEOTIDE SEQUENCE [LARGE SCALE GENOMIC DNA]</scope>
    <source>
        <strain evidence="15">NSG39</strain>
    </source>
</reference>
<dbReference type="Gene3D" id="3.90.870.10">
    <property type="entry name" value="DHBP synthase"/>
    <property type="match status" value="1"/>
</dbReference>
<feature type="region of interest" description="Disordered" evidence="12">
    <location>
        <begin position="116"/>
        <end position="212"/>
    </location>
</feature>
<dbReference type="GO" id="GO:0005737">
    <property type="term" value="C:cytoplasm"/>
    <property type="evidence" value="ECO:0007669"/>
    <property type="project" value="UniProtKB-SubCell"/>
</dbReference>
<evidence type="ECO:0000259" key="13">
    <source>
        <dbReference type="PROSITE" id="PS51163"/>
    </source>
</evidence>
<evidence type="ECO:0000256" key="6">
    <source>
        <dbReference type="ARBA" id="ARBA00022694"/>
    </source>
</evidence>
<feature type="compositionally biased region" description="Low complexity" evidence="12">
    <location>
        <begin position="153"/>
        <end position="174"/>
    </location>
</feature>
<gene>
    <name evidence="14" type="ORF">BW730_06655</name>
</gene>
<dbReference type="AlphaFoldDB" id="A0A1Q2CMA4"/>
<evidence type="ECO:0000256" key="10">
    <source>
        <dbReference type="ARBA" id="ARBA00029774"/>
    </source>
</evidence>
<dbReference type="PROSITE" id="PS51163">
    <property type="entry name" value="YRDC"/>
    <property type="match status" value="1"/>
</dbReference>
<keyword evidence="8" id="KW-0547">Nucleotide-binding</keyword>
<comment type="catalytic activity">
    <reaction evidence="11">
        <text>L-threonine + hydrogencarbonate + ATP = L-threonylcarbamoyladenylate + diphosphate + H2O</text>
        <dbReference type="Rhea" id="RHEA:36407"/>
        <dbReference type="ChEBI" id="CHEBI:15377"/>
        <dbReference type="ChEBI" id="CHEBI:17544"/>
        <dbReference type="ChEBI" id="CHEBI:30616"/>
        <dbReference type="ChEBI" id="CHEBI:33019"/>
        <dbReference type="ChEBI" id="CHEBI:57926"/>
        <dbReference type="ChEBI" id="CHEBI:73682"/>
        <dbReference type="EC" id="2.7.7.87"/>
    </reaction>
</comment>